<dbReference type="PANTHER" id="PTHR11680">
    <property type="entry name" value="SERINE HYDROXYMETHYLTRANSFERASE"/>
    <property type="match status" value="1"/>
</dbReference>
<evidence type="ECO:0000259" key="7">
    <source>
        <dbReference type="Pfam" id="PF00464"/>
    </source>
</evidence>
<dbReference type="InterPro" id="IPR015422">
    <property type="entry name" value="PyrdxlP-dep_Trfase_small"/>
</dbReference>
<dbReference type="GO" id="GO:0005829">
    <property type="term" value="C:cytosol"/>
    <property type="evidence" value="ECO:0007669"/>
    <property type="project" value="TreeGrafter"/>
</dbReference>
<dbReference type="PATRIC" id="fig|298794.3.peg.7800"/>
<dbReference type="PANTHER" id="PTHR11680:SF35">
    <property type="entry name" value="SERINE HYDROXYMETHYLTRANSFERASE 1"/>
    <property type="match status" value="1"/>
</dbReference>
<dbReference type="InterPro" id="IPR039429">
    <property type="entry name" value="SHMT-like_dom"/>
</dbReference>
<dbReference type="InterPro" id="IPR015421">
    <property type="entry name" value="PyrdxlP-dep_Trfase_major"/>
</dbReference>
<evidence type="ECO:0000256" key="4">
    <source>
        <dbReference type="ARBA" id="ARBA00022679"/>
    </source>
</evidence>
<dbReference type="GO" id="GO:0004372">
    <property type="term" value="F:glycine hydroxymethyltransferase activity"/>
    <property type="evidence" value="ECO:0007669"/>
    <property type="project" value="InterPro"/>
</dbReference>
<dbReference type="PIRSF" id="PIRSF000412">
    <property type="entry name" value="SHMT"/>
    <property type="match status" value="1"/>
</dbReference>
<evidence type="ECO:0000256" key="1">
    <source>
        <dbReference type="ARBA" id="ARBA00001933"/>
    </source>
</evidence>
<dbReference type="NCBIfam" id="NF000586">
    <property type="entry name" value="PRK00011.1"/>
    <property type="match status" value="1"/>
</dbReference>
<comment type="similarity">
    <text evidence="2">Belongs to the SHMT family.</text>
</comment>
<comment type="caution">
    <text evidence="8">The sequence shown here is derived from an EMBL/GenBank/DDBJ whole genome shotgun (WGS) entry which is preliminary data.</text>
</comment>
<feature type="domain" description="Serine hydroxymethyltransferase-like" evidence="7">
    <location>
        <begin position="7"/>
        <end position="373"/>
    </location>
</feature>
<dbReference type="Pfam" id="PF00464">
    <property type="entry name" value="SHMT"/>
    <property type="match status" value="1"/>
</dbReference>
<dbReference type="InterPro" id="IPR015424">
    <property type="entry name" value="PyrdxlP-dep_Trfase"/>
</dbReference>
<protein>
    <recommendedName>
        <fullName evidence="7">Serine hydroxymethyltransferase-like domain-containing protein</fullName>
    </recommendedName>
</protein>
<dbReference type="InterPro" id="IPR019798">
    <property type="entry name" value="Ser_HO-MeTrfase_PLP_BS"/>
</dbReference>
<keyword evidence="4" id="KW-0808">Transferase</keyword>
<evidence type="ECO:0000256" key="6">
    <source>
        <dbReference type="PIRSR" id="PIRSR000412-50"/>
    </source>
</evidence>
<evidence type="ECO:0000256" key="2">
    <source>
        <dbReference type="ARBA" id="ARBA00006376"/>
    </source>
</evidence>
<dbReference type="InterPro" id="IPR001085">
    <property type="entry name" value="Ser_HO-MeTrfase"/>
</dbReference>
<proteinExistence type="inferred from homology"/>
<accession>A0A0J6SUK2</accession>
<evidence type="ECO:0000313" key="8">
    <source>
        <dbReference type="EMBL" id="KMO37003.1"/>
    </source>
</evidence>
<evidence type="ECO:0000313" key="9">
    <source>
        <dbReference type="Proteomes" id="UP000035955"/>
    </source>
</evidence>
<keyword evidence="5 6" id="KW-0663">Pyridoxal phosphate</keyword>
<keyword evidence="3" id="KW-0554">One-carbon metabolism</keyword>
<feature type="modified residue" description="N6-(pyridoxal phosphate)lysine" evidence="6">
    <location>
        <position position="222"/>
    </location>
</feature>
<reference evidence="8 9" key="1">
    <citation type="submission" date="2015-03" db="EMBL/GenBank/DDBJ databases">
        <title>Genome sequencing of Methylobacterium variabile DSM 16961.</title>
        <authorList>
            <person name="Chaudhry V."/>
            <person name="Patil P.B."/>
        </authorList>
    </citation>
    <scope>NUCLEOTIDE SEQUENCE [LARGE SCALE GENOMIC DNA]</scope>
    <source>
        <strain evidence="8 9">DSM 16961</strain>
    </source>
</reference>
<dbReference type="GO" id="GO:0030170">
    <property type="term" value="F:pyridoxal phosphate binding"/>
    <property type="evidence" value="ECO:0007669"/>
    <property type="project" value="InterPro"/>
</dbReference>
<dbReference type="InterPro" id="IPR049943">
    <property type="entry name" value="Ser_HO-MeTrfase-like"/>
</dbReference>
<comment type="cofactor">
    <cofactor evidence="1 6">
        <name>pyridoxal 5'-phosphate</name>
        <dbReference type="ChEBI" id="CHEBI:597326"/>
    </cofactor>
</comment>
<dbReference type="Proteomes" id="UP000035955">
    <property type="component" value="Unassembled WGS sequence"/>
</dbReference>
<dbReference type="Gene3D" id="3.90.1150.10">
    <property type="entry name" value="Aspartate Aminotransferase, domain 1"/>
    <property type="match status" value="1"/>
</dbReference>
<evidence type="ECO:0000256" key="5">
    <source>
        <dbReference type="ARBA" id="ARBA00022898"/>
    </source>
</evidence>
<sequence length="410" mass="44005">MAEIGGDIDRLIQADRDRESRSINMIASGSYCPLAMRQAEGQHLVNKNASGWPGRRTMANCQEVDQIEQLAIDRAKSVFGSQAANVQALSSTLANVAVLRAIMKPGERLLSFDDRAGGHISHGTARHITSAEREVRSFGLTGDDRLDLEGARRLAKEFQPKVIVAGATSYPRAIDFRALREIADEVGALLFSDIAHVAGLVAVGLHDNPVPYSDVATTSTQKTLCGPRSGAFTFSRSEFAAAIDEAIYPGLQGPAPMQLIAARAIQLDLITKPYFASLMQAVVANGKALCEGLREAGYDLFTGGTDTHMVVVDLRDSDWEPATLVPAFGDHGITGNGIRVPRRAGDRNDAAYRFGSTAMTIRGMDEAGFRTLGRLFGRILGRGPNAGVDMGIAREIEMLALAHPVPSYVD</sequence>
<evidence type="ECO:0000256" key="3">
    <source>
        <dbReference type="ARBA" id="ARBA00022563"/>
    </source>
</evidence>
<gene>
    <name evidence="8" type="ORF">VQ02_14505</name>
</gene>
<dbReference type="SUPFAM" id="SSF53383">
    <property type="entry name" value="PLP-dependent transferases"/>
    <property type="match status" value="1"/>
</dbReference>
<dbReference type="Gene3D" id="3.40.640.10">
    <property type="entry name" value="Type I PLP-dependent aspartate aminotransferase-like (Major domain)"/>
    <property type="match status" value="1"/>
</dbReference>
<dbReference type="EMBL" id="LABY01000092">
    <property type="protein sequence ID" value="KMO37003.1"/>
    <property type="molecule type" value="Genomic_DNA"/>
</dbReference>
<dbReference type="GO" id="GO:0019264">
    <property type="term" value="P:glycine biosynthetic process from serine"/>
    <property type="evidence" value="ECO:0007669"/>
    <property type="project" value="InterPro"/>
</dbReference>
<dbReference type="AlphaFoldDB" id="A0A0J6SUK2"/>
<keyword evidence="9" id="KW-1185">Reference proteome</keyword>
<name>A0A0J6SUK2_9HYPH</name>
<dbReference type="PROSITE" id="PS00096">
    <property type="entry name" value="SHMT"/>
    <property type="match status" value="1"/>
</dbReference>
<dbReference type="GO" id="GO:0035999">
    <property type="term" value="P:tetrahydrofolate interconversion"/>
    <property type="evidence" value="ECO:0007669"/>
    <property type="project" value="InterPro"/>
</dbReference>
<organism evidence="8 9">
    <name type="scientific">Methylobacterium variabile</name>
    <dbReference type="NCBI Taxonomy" id="298794"/>
    <lineage>
        <taxon>Bacteria</taxon>
        <taxon>Pseudomonadati</taxon>
        <taxon>Pseudomonadota</taxon>
        <taxon>Alphaproteobacteria</taxon>
        <taxon>Hyphomicrobiales</taxon>
        <taxon>Methylobacteriaceae</taxon>
        <taxon>Methylobacterium</taxon>
    </lineage>
</organism>